<proteinExistence type="predicted"/>
<accession>A0A5J4W5B3</accession>
<name>A0A5J4W5B3_9EUKA</name>
<organism evidence="1 2">
    <name type="scientific">Streblomastix strix</name>
    <dbReference type="NCBI Taxonomy" id="222440"/>
    <lineage>
        <taxon>Eukaryota</taxon>
        <taxon>Metamonada</taxon>
        <taxon>Preaxostyla</taxon>
        <taxon>Oxymonadida</taxon>
        <taxon>Streblomastigidae</taxon>
        <taxon>Streblomastix</taxon>
    </lineage>
</organism>
<sequence length="151" mass="17787">MLILQYREVERDTAQVEPEEVVKNTFLAHLNPEVLKFVIDCIWGVTISRQHRDDLILNNDNFIKFWEQITQENEDDIEIVLEEPILQSHSCMAKKHKKKDLVRVMGVLIKNVSISVSDNVLFNSVEKLYRINKDFFRLSDKPTTEIDPNEF</sequence>
<dbReference type="Proteomes" id="UP000324800">
    <property type="component" value="Unassembled WGS sequence"/>
</dbReference>
<dbReference type="AlphaFoldDB" id="A0A5J4W5B3"/>
<comment type="caution">
    <text evidence="1">The sequence shown here is derived from an EMBL/GenBank/DDBJ whole genome shotgun (WGS) entry which is preliminary data.</text>
</comment>
<evidence type="ECO:0000313" key="2">
    <source>
        <dbReference type="Proteomes" id="UP000324800"/>
    </source>
</evidence>
<evidence type="ECO:0000313" key="1">
    <source>
        <dbReference type="EMBL" id="KAA6390121.1"/>
    </source>
</evidence>
<reference evidence="1 2" key="1">
    <citation type="submission" date="2019-03" db="EMBL/GenBank/DDBJ databases">
        <title>Single cell metagenomics reveals metabolic interactions within the superorganism composed of flagellate Streblomastix strix and complex community of Bacteroidetes bacteria on its surface.</title>
        <authorList>
            <person name="Treitli S.C."/>
            <person name="Kolisko M."/>
            <person name="Husnik F."/>
            <person name="Keeling P."/>
            <person name="Hampl V."/>
        </authorList>
    </citation>
    <scope>NUCLEOTIDE SEQUENCE [LARGE SCALE GENOMIC DNA]</scope>
    <source>
        <strain evidence="1">ST1C</strain>
    </source>
</reference>
<dbReference type="EMBL" id="SNRW01003335">
    <property type="protein sequence ID" value="KAA6390121.1"/>
    <property type="molecule type" value="Genomic_DNA"/>
</dbReference>
<gene>
    <name evidence="1" type="ORF">EZS28_014353</name>
</gene>
<protein>
    <submittedName>
        <fullName evidence="1">Uncharacterized protein</fullName>
    </submittedName>
</protein>